<dbReference type="GO" id="GO:0015450">
    <property type="term" value="F:protein-transporting ATPase activity"/>
    <property type="evidence" value="ECO:0007669"/>
    <property type="project" value="InterPro"/>
</dbReference>
<evidence type="ECO:0000256" key="11">
    <source>
        <dbReference type="SAM" id="Phobius"/>
    </source>
</evidence>
<gene>
    <name evidence="12" type="ORF">LCGC14_1199770</name>
</gene>
<dbReference type="GO" id="GO:0005886">
    <property type="term" value="C:plasma membrane"/>
    <property type="evidence" value="ECO:0007669"/>
    <property type="project" value="UniProtKB-SubCell"/>
</dbReference>
<organism evidence="12">
    <name type="scientific">marine sediment metagenome</name>
    <dbReference type="NCBI Taxonomy" id="412755"/>
    <lineage>
        <taxon>unclassified sequences</taxon>
        <taxon>metagenomes</taxon>
        <taxon>ecological metagenomes</taxon>
    </lineage>
</organism>
<dbReference type="GO" id="GO:0065002">
    <property type="term" value="P:intracellular protein transmembrane transport"/>
    <property type="evidence" value="ECO:0007669"/>
    <property type="project" value="TreeGrafter"/>
</dbReference>
<evidence type="ECO:0000256" key="4">
    <source>
        <dbReference type="ARBA" id="ARBA00022475"/>
    </source>
</evidence>
<feature type="transmembrane region" description="Helical" evidence="11">
    <location>
        <begin position="76"/>
        <end position="96"/>
    </location>
</feature>
<dbReference type="PANTHER" id="PTHR34182:SF1">
    <property type="entry name" value="PROTEIN-EXPORT MEMBRANE PROTEIN SECG"/>
    <property type="match status" value="1"/>
</dbReference>
<protein>
    <recommendedName>
        <fullName evidence="13">Protein-export membrane protein SecG</fullName>
    </recommendedName>
</protein>
<evidence type="ECO:0000256" key="2">
    <source>
        <dbReference type="ARBA" id="ARBA00008445"/>
    </source>
</evidence>
<comment type="similarity">
    <text evidence="2">Belongs to the SecG family.</text>
</comment>
<accession>A0A0F9NZR9</accession>
<dbReference type="GO" id="GO:0043952">
    <property type="term" value="P:protein transport by the Sec complex"/>
    <property type="evidence" value="ECO:0007669"/>
    <property type="project" value="TreeGrafter"/>
</dbReference>
<keyword evidence="4" id="KW-1003">Cell membrane</keyword>
<evidence type="ECO:0000256" key="9">
    <source>
        <dbReference type="ARBA" id="ARBA00023136"/>
    </source>
</evidence>
<keyword evidence="7 11" id="KW-1133">Transmembrane helix</keyword>
<evidence type="ECO:0000256" key="3">
    <source>
        <dbReference type="ARBA" id="ARBA00022448"/>
    </source>
</evidence>
<evidence type="ECO:0008006" key="13">
    <source>
        <dbReference type="Google" id="ProtNLM"/>
    </source>
</evidence>
<keyword evidence="3" id="KW-0813">Transport</keyword>
<dbReference type="PANTHER" id="PTHR34182">
    <property type="entry name" value="PROTEIN-EXPORT MEMBRANE PROTEIN SECG"/>
    <property type="match status" value="1"/>
</dbReference>
<evidence type="ECO:0000256" key="5">
    <source>
        <dbReference type="ARBA" id="ARBA00022692"/>
    </source>
</evidence>
<feature type="region of interest" description="Disordered" evidence="10">
    <location>
        <begin position="138"/>
        <end position="159"/>
    </location>
</feature>
<sequence>MNLKWITAIVIIFGLLTMFYTLQWSAVLKPLLILFCVVLIGTVLMQAGRGGGLAAIGGLSDQSALGTKTSSVLTKFTYLIGASFIFTTILLTKLTLTSIHGTGTIGNEAPMTFRETAHEHAAHEPSQTTKEITVEEQSMGMKAIDVNDEKQEDKEKEHE</sequence>
<evidence type="ECO:0000256" key="7">
    <source>
        <dbReference type="ARBA" id="ARBA00022989"/>
    </source>
</evidence>
<reference evidence="12" key="1">
    <citation type="journal article" date="2015" name="Nature">
        <title>Complex archaea that bridge the gap between prokaryotes and eukaryotes.</title>
        <authorList>
            <person name="Spang A."/>
            <person name="Saw J.H."/>
            <person name="Jorgensen S.L."/>
            <person name="Zaremba-Niedzwiedzka K."/>
            <person name="Martijn J."/>
            <person name="Lind A.E."/>
            <person name="van Eijk R."/>
            <person name="Schleper C."/>
            <person name="Guy L."/>
            <person name="Ettema T.J."/>
        </authorList>
    </citation>
    <scope>NUCLEOTIDE SEQUENCE</scope>
</reference>
<dbReference type="Pfam" id="PF03840">
    <property type="entry name" value="SecG"/>
    <property type="match status" value="1"/>
</dbReference>
<evidence type="ECO:0000256" key="10">
    <source>
        <dbReference type="SAM" id="MobiDB-lite"/>
    </source>
</evidence>
<dbReference type="GO" id="GO:0009306">
    <property type="term" value="P:protein secretion"/>
    <property type="evidence" value="ECO:0007669"/>
    <property type="project" value="InterPro"/>
</dbReference>
<feature type="transmembrane region" description="Helical" evidence="11">
    <location>
        <begin position="6"/>
        <end position="24"/>
    </location>
</feature>
<evidence type="ECO:0000256" key="8">
    <source>
        <dbReference type="ARBA" id="ARBA00023010"/>
    </source>
</evidence>
<feature type="transmembrane region" description="Helical" evidence="11">
    <location>
        <begin position="31"/>
        <end position="56"/>
    </location>
</feature>
<keyword evidence="9 11" id="KW-0472">Membrane</keyword>
<keyword evidence="5 11" id="KW-0812">Transmembrane</keyword>
<comment type="caution">
    <text evidence="12">The sequence shown here is derived from an EMBL/GenBank/DDBJ whole genome shotgun (WGS) entry which is preliminary data.</text>
</comment>
<evidence type="ECO:0000313" key="12">
    <source>
        <dbReference type="EMBL" id="KKM94300.1"/>
    </source>
</evidence>
<evidence type="ECO:0000256" key="1">
    <source>
        <dbReference type="ARBA" id="ARBA00004651"/>
    </source>
</evidence>
<dbReference type="EMBL" id="LAZR01006158">
    <property type="protein sequence ID" value="KKM94300.1"/>
    <property type="molecule type" value="Genomic_DNA"/>
</dbReference>
<feature type="compositionally biased region" description="Basic and acidic residues" evidence="10">
    <location>
        <begin position="145"/>
        <end position="159"/>
    </location>
</feature>
<keyword evidence="8" id="KW-0811">Translocation</keyword>
<dbReference type="NCBIfam" id="TIGR00810">
    <property type="entry name" value="secG"/>
    <property type="match status" value="1"/>
</dbReference>
<dbReference type="InterPro" id="IPR004692">
    <property type="entry name" value="SecG"/>
</dbReference>
<dbReference type="AlphaFoldDB" id="A0A0F9NZR9"/>
<keyword evidence="6" id="KW-0653">Protein transport</keyword>
<proteinExistence type="inferred from homology"/>
<comment type="subcellular location">
    <subcellularLocation>
        <location evidence="1">Cell membrane</location>
        <topology evidence="1">Multi-pass membrane protein</topology>
    </subcellularLocation>
</comment>
<name>A0A0F9NZR9_9ZZZZ</name>
<evidence type="ECO:0000256" key="6">
    <source>
        <dbReference type="ARBA" id="ARBA00022927"/>
    </source>
</evidence>